<feature type="compositionally biased region" description="Acidic residues" evidence="17">
    <location>
        <begin position="814"/>
        <end position="823"/>
    </location>
</feature>
<proteinExistence type="inferred from homology"/>
<feature type="compositionally biased region" description="Pro residues" evidence="17">
    <location>
        <begin position="416"/>
        <end position="429"/>
    </location>
</feature>
<keyword evidence="9" id="KW-0464">Manganese</keyword>
<feature type="compositionally biased region" description="Acidic residues" evidence="17">
    <location>
        <begin position="698"/>
        <end position="719"/>
    </location>
</feature>
<feature type="compositionally biased region" description="Low complexity" evidence="17">
    <location>
        <begin position="665"/>
        <end position="674"/>
    </location>
</feature>
<feature type="coiled-coil region" evidence="16">
    <location>
        <begin position="1603"/>
        <end position="1640"/>
    </location>
</feature>
<dbReference type="Pfam" id="PF01501">
    <property type="entry name" value="Glyco_transf_8"/>
    <property type="match status" value="1"/>
</dbReference>
<dbReference type="Gene3D" id="3.90.550.10">
    <property type="entry name" value="Spore Coat Polysaccharide Biosynthesis Protein SpsA, Chain A"/>
    <property type="match status" value="1"/>
</dbReference>
<feature type="compositionally biased region" description="Basic and acidic residues" evidence="17">
    <location>
        <begin position="1356"/>
        <end position="1366"/>
    </location>
</feature>
<feature type="compositionally biased region" description="Polar residues" evidence="17">
    <location>
        <begin position="1559"/>
        <end position="1569"/>
    </location>
</feature>
<dbReference type="Proteomes" id="UP000070544">
    <property type="component" value="Unassembled WGS sequence"/>
</dbReference>
<dbReference type="InterPro" id="IPR001452">
    <property type="entry name" value="SH3_domain"/>
</dbReference>
<dbReference type="SUPFAM" id="SSF50044">
    <property type="entry name" value="SH3-domain"/>
    <property type="match status" value="1"/>
</dbReference>
<dbReference type="InterPro" id="IPR050587">
    <property type="entry name" value="GNT1/Glycosyltrans_8"/>
</dbReference>
<dbReference type="Gene3D" id="2.30.30.40">
    <property type="entry name" value="SH3 Domains"/>
    <property type="match status" value="1"/>
</dbReference>
<keyword evidence="16" id="KW-0175">Coiled coil</keyword>
<feature type="region of interest" description="Disordered" evidence="17">
    <location>
        <begin position="1107"/>
        <end position="1169"/>
    </location>
</feature>
<feature type="compositionally biased region" description="Basic and acidic residues" evidence="17">
    <location>
        <begin position="763"/>
        <end position="780"/>
    </location>
</feature>
<evidence type="ECO:0000256" key="17">
    <source>
        <dbReference type="SAM" id="MobiDB-lite"/>
    </source>
</evidence>
<dbReference type="GO" id="GO:0046872">
    <property type="term" value="F:metal ion binding"/>
    <property type="evidence" value="ECO:0007669"/>
    <property type="project" value="UniProtKB-KW"/>
</dbReference>
<evidence type="ECO:0000256" key="1">
    <source>
        <dbReference type="ARBA" id="ARBA00001936"/>
    </source>
</evidence>
<organism evidence="19 20">
    <name type="scientific">Gonapodya prolifera (strain JEL478)</name>
    <name type="common">Monoblepharis prolifera</name>
    <dbReference type="NCBI Taxonomy" id="1344416"/>
    <lineage>
        <taxon>Eukaryota</taxon>
        <taxon>Fungi</taxon>
        <taxon>Fungi incertae sedis</taxon>
        <taxon>Chytridiomycota</taxon>
        <taxon>Chytridiomycota incertae sedis</taxon>
        <taxon>Monoblepharidomycetes</taxon>
        <taxon>Monoblepharidales</taxon>
        <taxon>Gonapodyaceae</taxon>
        <taxon>Gonapodya</taxon>
    </lineage>
</organism>
<dbReference type="CDD" id="cd02537">
    <property type="entry name" value="GT8_Glycogenin"/>
    <property type="match status" value="1"/>
</dbReference>
<evidence type="ECO:0000256" key="15">
    <source>
        <dbReference type="PROSITE-ProRule" id="PRU00192"/>
    </source>
</evidence>
<feature type="region of interest" description="Disordered" evidence="17">
    <location>
        <begin position="1341"/>
        <end position="1387"/>
    </location>
</feature>
<name>A0A139AZK5_GONPJ</name>
<feature type="compositionally biased region" description="Low complexity" evidence="17">
    <location>
        <begin position="430"/>
        <end position="442"/>
    </location>
</feature>
<evidence type="ECO:0000256" key="10">
    <source>
        <dbReference type="ARBA" id="ARBA00038162"/>
    </source>
</evidence>
<keyword evidence="8" id="KW-0325">Glycoprotein</keyword>
<evidence type="ECO:0000256" key="7">
    <source>
        <dbReference type="ARBA" id="ARBA00023056"/>
    </source>
</evidence>
<feature type="compositionally biased region" description="Acidic residues" evidence="17">
    <location>
        <begin position="581"/>
        <end position="602"/>
    </location>
</feature>
<accession>A0A139AZK5</accession>
<evidence type="ECO:0000256" key="3">
    <source>
        <dbReference type="ARBA" id="ARBA00022443"/>
    </source>
</evidence>
<evidence type="ECO:0000256" key="13">
    <source>
        <dbReference type="ARBA" id="ARBA00052293"/>
    </source>
</evidence>
<feature type="coiled-coil region" evidence="16">
    <location>
        <begin position="1460"/>
        <end position="1501"/>
    </location>
</feature>
<feature type="compositionally biased region" description="Acidic residues" evidence="17">
    <location>
        <begin position="727"/>
        <end position="743"/>
    </location>
</feature>
<keyword evidence="3 15" id="KW-0728">SH3 domain</keyword>
<comment type="subcellular location">
    <subcellularLocation>
        <location evidence="2">Cytoplasm</location>
    </subcellularLocation>
</comment>
<evidence type="ECO:0000259" key="18">
    <source>
        <dbReference type="PROSITE" id="PS50002"/>
    </source>
</evidence>
<evidence type="ECO:0000256" key="2">
    <source>
        <dbReference type="ARBA" id="ARBA00004496"/>
    </source>
</evidence>
<feature type="compositionally biased region" description="Pro residues" evidence="17">
    <location>
        <begin position="343"/>
        <end position="353"/>
    </location>
</feature>
<reference evidence="19 20" key="1">
    <citation type="journal article" date="2015" name="Genome Biol. Evol.">
        <title>Phylogenomic analyses indicate that early fungi evolved digesting cell walls of algal ancestors of land plants.</title>
        <authorList>
            <person name="Chang Y."/>
            <person name="Wang S."/>
            <person name="Sekimoto S."/>
            <person name="Aerts A.L."/>
            <person name="Choi C."/>
            <person name="Clum A."/>
            <person name="LaButti K.M."/>
            <person name="Lindquist E.A."/>
            <person name="Yee Ngan C."/>
            <person name="Ohm R.A."/>
            <person name="Salamov A.A."/>
            <person name="Grigoriev I.V."/>
            <person name="Spatafora J.W."/>
            <person name="Berbee M.L."/>
        </authorList>
    </citation>
    <scope>NUCLEOTIDE SEQUENCE [LARGE SCALE GENOMIC DNA]</scope>
    <source>
        <strain evidence="19 20">JEL478</strain>
    </source>
</reference>
<feature type="region of interest" description="Disordered" evidence="17">
    <location>
        <begin position="342"/>
        <end position="362"/>
    </location>
</feature>
<keyword evidence="20" id="KW-1185">Reference proteome</keyword>
<dbReference type="FunFam" id="3.90.550.10:FF:000092">
    <property type="entry name" value="Glycogenin 2"/>
    <property type="match status" value="1"/>
</dbReference>
<feature type="compositionally biased region" description="Acidic residues" evidence="17">
    <location>
        <begin position="676"/>
        <end position="688"/>
    </location>
</feature>
<evidence type="ECO:0000256" key="6">
    <source>
        <dbReference type="ARBA" id="ARBA00022723"/>
    </source>
</evidence>
<feature type="compositionally biased region" description="Acidic residues" evidence="17">
    <location>
        <begin position="785"/>
        <end position="796"/>
    </location>
</feature>
<sequence length="1733" mass="192104">MGKSRDAFVTLVTTDSYVLPASVLADALRRLHPRSPGIAAPDIVVMVAASSLQPVSLAMLARFYDRIIHVNPIVTREGDMWRLQGLLGRPELGQALTKLHVFDPHVTGQWDTIVFLDADVVPLRDVSGLFGVLGEVGSPNRADIAAVADTGWPDIFNSGVFVTRPNQEVFDGIVELARSEGSFDGADQGVLNSYFSSWAYSGTQFGTEDGPRTVRLPFVYNVTPSATYSYAPAFNKFKGDICILHYAGESKPWNMKRSAGGEVQMNQGTMSHAAFDTIRGLQQQWWSAYDSVDWIRWETAEISTPPPTPCFTPPEPLMAPPQLSPPVDDTYDIPPFAQQVVTPEPPKPILARPPPKHIQFRTPGESIPRRLFQPKEPWMAVGDFRDPVRSPPLEKPKLPPLPVVVPPKRLKKKPWEPPYVPVLEPPPVETIPEPLDDVPVVAEPEEEPVLTPPVEDDVPEPEKEIPPVEEPVPIPPIEEEEPEPEKEEPLVMRDIPEPEEPPEPSPPPEEEEPEPEEVIPVIPEVPPEPPEPEPEEAPEPSPPPEEEEPEPEEVVPFVPEVPVEPDPEPEEPPLIMHDIPEPEEPEPAPPVEEEEPEQEEEIPLIPEVPVEPPEPKPEEPPEPSPPPEEEEPEPEVPVEPPEPEPEPEEPPEMSPPPEEEEPEPENVVPVIPEVPVEPEPEKEPEPEESPLVMHDIPEPEELEPAPPVEEEEPEPEEEIPVIPEVPVEPEPDPEPDPEPEPEPEPEREPEVPAPQEPEFVPPVEEKVPDEEVPHVAHDIPPEPSPPEEEEEPEEEKEIPIVPETPVEPELAPPVEEDVPEPVDEVPVIMKDVPPELKTPVEEEVPVEPEPEEPEPSPPVEEKVPDPVDEAPLVMKDIPPDPEPSPPAEGEVPEPEEDVPVIVERSLSVISVEDEVEVEEFELEEAQQSVETVVLVEQEVEEKEDVGEVRVIILGPRELVVEEDESEYELEEVEEVNLGSVEEELEVDEELELEVEELEDPEIVTVEQVIVRKEVKAAVKEVAKSVEVEYLEEKEVYADEVDEVEVVVPEELEVEEVEEVEEELLSQSATTRVERHIVRTKEAEIEEELEDEEPEEETTTVTVRLIKRTGHSAVQEQESIEQREETKTTTVTSSSTLRQVHAVSESREISEESSGYSRERTQTSAYRTESQGAFKTSSQVSVATSRVFQNVRSGPVAAARFRALPSIPTDAGQAAKAPGPAIVEEFEVDDVATEYPIVNAQTVKKVEVRRIVHEEEPVEEEVLEEEEPEVTTTTTTVRRVIRRSAHSGISHEETVYGGESQSTSASARMIARRIVREGGYNMDAAGTTVTNHTEWRDFSQSGVTSSVHSGSPPRWDLPWDREDRDRSGATTTPLVTKNISPLPTGTSVDMTRVSSTASGWNSKSVFASSERTVVTEMSNVRGVSESMTGTLGTALGNGSNTANPSPGDTFVASEDEVGTLLPQVRARTAKLQTQLELLRQELDREKALMDQLEQERARAAGLHIANSKSGVDNAAETMRQSATHLESKSTSTSSSRVVVSSSGVSGNVTQGERQEPGLSKVSNSDGSQESSWTYAIEDPQLTDPDIQKMIAPFQVRHAALISQRDALREELKRHSALIQKLEKDQAEVVKLQAINAELERRINYQERYLQGLVVKLDSQSAEPPNYVVSGFVPRSPDEVELRYGDSVSIKADYSDGWAWGVNISTAHFGFFPLVCFDDPPTDITPPDRSTSKTR</sequence>
<keyword evidence="6" id="KW-0479">Metal-binding</keyword>
<dbReference type="GO" id="GO:0005978">
    <property type="term" value="P:glycogen biosynthetic process"/>
    <property type="evidence" value="ECO:0007669"/>
    <property type="project" value="UniProtKB-KW"/>
</dbReference>
<feature type="compositionally biased region" description="Acidic residues" evidence="17">
    <location>
        <begin position="530"/>
        <end position="553"/>
    </location>
</feature>
<evidence type="ECO:0000256" key="14">
    <source>
        <dbReference type="ARBA" id="ARBA00057883"/>
    </source>
</evidence>
<dbReference type="EC" id="2.4.1.186" evidence="11"/>
<dbReference type="SUPFAM" id="SSF53448">
    <property type="entry name" value="Nucleotide-diphospho-sugar transferases"/>
    <property type="match status" value="1"/>
</dbReference>
<dbReference type="EMBL" id="KQ965731">
    <property type="protein sequence ID" value="KXS22178.1"/>
    <property type="molecule type" value="Genomic_DNA"/>
</dbReference>
<feature type="compositionally biased region" description="Acidic residues" evidence="17">
    <location>
        <begin position="627"/>
        <end position="664"/>
    </location>
</feature>
<comment type="similarity">
    <text evidence="10">Belongs to the glycosyltransferase 8 family. Glycogenin subfamily.</text>
</comment>
<keyword evidence="7" id="KW-0320">Glycogen biosynthesis</keyword>
<feature type="region of interest" description="Disordered" evidence="17">
    <location>
        <begin position="415"/>
        <end position="898"/>
    </location>
</feature>
<evidence type="ECO:0000256" key="16">
    <source>
        <dbReference type="SAM" id="Coils"/>
    </source>
</evidence>
<feature type="compositionally biased region" description="Acidic residues" evidence="17">
    <location>
        <begin position="443"/>
        <end position="459"/>
    </location>
</feature>
<feature type="compositionally biased region" description="Low complexity" evidence="17">
    <location>
        <begin position="1527"/>
        <end position="1550"/>
    </location>
</feature>
<evidence type="ECO:0000313" key="19">
    <source>
        <dbReference type="EMBL" id="KXS22178.1"/>
    </source>
</evidence>
<dbReference type="InterPro" id="IPR029044">
    <property type="entry name" value="Nucleotide-diphossugar_trans"/>
</dbReference>
<dbReference type="GO" id="GO:0008466">
    <property type="term" value="F:glycogenin glucosyltransferase activity"/>
    <property type="evidence" value="ECO:0007669"/>
    <property type="project" value="UniProtKB-EC"/>
</dbReference>
<evidence type="ECO:0000313" key="20">
    <source>
        <dbReference type="Proteomes" id="UP000070544"/>
    </source>
</evidence>
<keyword evidence="5 19" id="KW-0808">Transferase</keyword>
<evidence type="ECO:0000256" key="12">
    <source>
        <dbReference type="ARBA" id="ARBA00050886"/>
    </source>
</evidence>
<dbReference type="OrthoDB" id="2014201at2759"/>
<gene>
    <name evidence="19" type="ORF">M427DRAFT_129928</name>
</gene>
<feature type="domain" description="SH3" evidence="18">
    <location>
        <begin position="1659"/>
        <end position="1720"/>
    </location>
</feature>
<feature type="compositionally biased region" description="Basic and acidic residues" evidence="17">
    <location>
        <begin position="487"/>
        <end position="496"/>
    </location>
</feature>
<dbReference type="STRING" id="1344416.A0A139AZK5"/>
<keyword evidence="4" id="KW-0963">Cytoplasm</keyword>
<feature type="compositionally biased region" description="Low complexity" evidence="17">
    <location>
        <begin position="799"/>
        <end position="813"/>
    </location>
</feature>
<evidence type="ECO:0000256" key="11">
    <source>
        <dbReference type="ARBA" id="ARBA00038934"/>
    </source>
</evidence>
<protein>
    <recommendedName>
        <fullName evidence="11">glycogenin glucosyltransferase</fullName>
        <ecNumber evidence="11">2.4.1.186</ecNumber>
    </recommendedName>
</protein>
<evidence type="ECO:0000256" key="4">
    <source>
        <dbReference type="ARBA" id="ARBA00022490"/>
    </source>
</evidence>
<feature type="compositionally biased region" description="Polar residues" evidence="17">
    <location>
        <begin position="1367"/>
        <end position="1387"/>
    </location>
</feature>
<dbReference type="PROSITE" id="PS50002">
    <property type="entry name" value="SH3"/>
    <property type="match status" value="1"/>
</dbReference>
<dbReference type="InterPro" id="IPR002495">
    <property type="entry name" value="Glyco_trans_8"/>
</dbReference>
<comment type="catalytic activity">
    <reaction evidence="13">
        <text>L-tyrosyl-[glycogenin] + UDP-alpha-D-glucose = alpha-D-glucosyl-L-tyrosyl-[glycogenin] + UDP + H(+)</text>
        <dbReference type="Rhea" id="RHEA:23360"/>
        <dbReference type="Rhea" id="RHEA-COMP:14604"/>
        <dbReference type="Rhea" id="RHEA-COMP:14605"/>
        <dbReference type="ChEBI" id="CHEBI:15378"/>
        <dbReference type="ChEBI" id="CHEBI:46858"/>
        <dbReference type="ChEBI" id="CHEBI:58223"/>
        <dbReference type="ChEBI" id="CHEBI:58885"/>
        <dbReference type="ChEBI" id="CHEBI:140573"/>
        <dbReference type="EC" id="2.4.1.186"/>
    </reaction>
</comment>
<feature type="compositionally biased region" description="Acidic residues" evidence="17">
    <location>
        <begin position="841"/>
        <end position="854"/>
    </location>
</feature>
<dbReference type="GO" id="GO:0005737">
    <property type="term" value="C:cytoplasm"/>
    <property type="evidence" value="ECO:0007669"/>
    <property type="project" value="UniProtKB-SubCell"/>
</dbReference>
<comment type="cofactor">
    <cofactor evidence="1">
        <name>Mn(2+)</name>
        <dbReference type="ChEBI" id="CHEBI:29035"/>
    </cofactor>
</comment>
<evidence type="ECO:0000256" key="9">
    <source>
        <dbReference type="ARBA" id="ARBA00023211"/>
    </source>
</evidence>
<dbReference type="OMA" id="MHDIPEP"/>
<evidence type="ECO:0000256" key="8">
    <source>
        <dbReference type="ARBA" id="ARBA00023180"/>
    </source>
</evidence>
<dbReference type="InterPro" id="IPR036028">
    <property type="entry name" value="SH3-like_dom_sf"/>
</dbReference>
<evidence type="ECO:0000256" key="5">
    <source>
        <dbReference type="ARBA" id="ARBA00022679"/>
    </source>
</evidence>
<feature type="compositionally biased region" description="Acidic residues" evidence="17">
    <location>
        <begin position="497"/>
        <end position="517"/>
    </location>
</feature>
<comment type="catalytic activity">
    <reaction evidence="12">
        <text>[1,4-alpha-D-glucosyl](n)-L-tyrosyl-[glycogenin] + UDP-alpha-D-glucose = [1,4-alpha-D-glucosyl](n+1)-L-tyrosyl-[glycogenin] + UDP + H(+)</text>
        <dbReference type="Rhea" id="RHEA:56560"/>
        <dbReference type="Rhea" id="RHEA-COMP:14606"/>
        <dbReference type="Rhea" id="RHEA-COMP:14607"/>
        <dbReference type="ChEBI" id="CHEBI:15378"/>
        <dbReference type="ChEBI" id="CHEBI:58223"/>
        <dbReference type="ChEBI" id="CHEBI:58885"/>
        <dbReference type="ChEBI" id="CHEBI:140574"/>
        <dbReference type="EC" id="2.4.1.186"/>
    </reaction>
</comment>
<feature type="region of interest" description="Disordered" evidence="17">
    <location>
        <begin position="1518"/>
        <end position="1569"/>
    </location>
</feature>
<comment type="function">
    <text evidence="14">Self-glucosylating initiator of glycogen synthesis. It catalyzes the formation of a short alpha (1,4)-glucosyl chain covalently attached via a glucose 1-O-tyrosyl linkage to internal tyrosine residues and these chains act as primers for the elongation reaction catalyzed by glycogen synthase.</text>
</comment>
<dbReference type="PANTHER" id="PTHR11183">
    <property type="entry name" value="GLYCOGENIN SUBFAMILY MEMBER"/>
    <property type="match status" value="1"/>
</dbReference>
<feature type="compositionally biased region" description="Acidic residues" evidence="17">
    <location>
        <begin position="477"/>
        <end position="486"/>
    </location>
</feature>